<name>A0A3G2QZ06_9STRA</name>
<feature type="domain" description="Small ribosomal subunit protein uS4 N-terminal" evidence="9">
    <location>
        <begin position="3"/>
        <end position="97"/>
    </location>
</feature>
<protein>
    <submittedName>
        <fullName evidence="10">Ribosomal protein S4</fullName>
    </submittedName>
</protein>
<proteinExistence type="inferred from homology"/>
<dbReference type="SMART" id="SM01390">
    <property type="entry name" value="Ribosomal_S4"/>
    <property type="match status" value="1"/>
</dbReference>
<dbReference type="GO" id="GO:0015935">
    <property type="term" value="C:small ribosomal subunit"/>
    <property type="evidence" value="ECO:0007669"/>
    <property type="project" value="InterPro"/>
</dbReference>
<dbReference type="FunFam" id="1.10.1050.10:FF:000002">
    <property type="entry name" value="30S ribosomal protein S4, chloroplastic"/>
    <property type="match status" value="1"/>
</dbReference>
<dbReference type="InterPro" id="IPR005709">
    <property type="entry name" value="Ribosomal_uS4_bac-type"/>
</dbReference>
<dbReference type="InterPro" id="IPR002942">
    <property type="entry name" value="S4_RNA-bd"/>
</dbReference>
<dbReference type="PANTHER" id="PTHR11831">
    <property type="entry name" value="30S 40S RIBOSOMAL PROTEIN"/>
    <property type="match status" value="1"/>
</dbReference>
<keyword evidence="2 6" id="KW-0699">rRNA-binding</keyword>
<evidence type="ECO:0000256" key="1">
    <source>
        <dbReference type="ARBA" id="ARBA00007465"/>
    </source>
</evidence>
<keyword evidence="5 7" id="KW-0687">Ribonucleoprotein</keyword>
<dbReference type="GeneID" id="38571657"/>
<geneLocation type="plastid" evidence="10"/>
<evidence type="ECO:0000313" key="10">
    <source>
        <dbReference type="EMBL" id="AYO28346.1"/>
    </source>
</evidence>
<evidence type="ECO:0000256" key="3">
    <source>
        <dbReference type="ARBA" id="ARBA00022884"/>
    </source>
</evidence>
<evidence type="ECO:0000259" key="9">
    <source>
        <dbReference type="SMART" id="SM01390"/>
    </source>
</evidence>
<dbReference type="NCBIfam" id="NF003717">
    <property type="entry name" value="PRK05327.1"/>
    <property type="match status" value="1"/>
</dbReference>
<keyword evidence="3 6" id="KW-0694">RNA-binding</keyword>
<dbReference type="AlphaFoldDB" id="A0A3G2QZ06"/>
<dbReference type="GO" id="GO:0019843">
    <property type="term" value="F:rRNA binding"/>
    <property type="evidence" value="ECO:0007669"/>
    <property type="project" value="UniProtKB-KW"/>
</dbReference>
<dbReference type="InterPro" id="IPR001912">
    <property type="entry name" value="Ribosomal_uS4_N"/>
</dbReference>
<organism evidence="10">
    <name type="scientific">Synura uvella</name>
    <dbReference type="NCBI Taxonomy" id="52557"/>
    <lineage>
        <taxon>Eukaryota</taxon>
        <taxon>Sar</taxon>
        <taxon>Stramenopiles</taxon>
        <taxon>Ochrophyta</taxon>
        <taxon>Synurophyceae</taxon>
        <taxon>Synurales</taxon>
        <taxon>Mallomonadaceae</taxon>
        <taxon>Synura</taxon>
    </lineage>
</organism>
<dbReference type="InterPro" id="IPR036986">
    <property type="entry name" value="S4_RNA-bd_sf"/>
</dbReference>
<dbReference type="Pfam" id="PF00163">
    <property type="entry name" value="Ribosomal_S4"/>
    <property type="match status" value="1"/>
</dbReference>
<evidence type="ECO:0000256" key="7">
    <source>
        <dbReference type="RuleBase" id="RU003699"/>
    </source>
</evidence>
<dbReference type="SUPFAM" id="SSF55174">
    <property type="entry name" value="Alpha-L RNA-binding motif"/>
    <property type="match status" value="1"/>
</dbReference>
<keyword evidence="10" id="KW-0934">Plastid</keyword>
<dbReference type="Gene3D" id="1.10.1050.10">
    <property type="entry name" value="Ribosomal Protein S4 Delta 41, Chain A, domain 1"/>
    <property type="match status" value="1"/>
</dbReference>
<dbReference type="InterPro" id="IPR018079">
    <property type="entry name" value="Ribosomal_uS4_CS"/>
</dbReference>
<keyword evidence="4 7" id="KW-0689">Ribosomal protein</keyword>
<dbReference type="NCBIfam" id="TIGR01017">
    <property type="entry name" value="rpsD_bact"/>
    <property type="match status" value="1"/>
</dbReference>
<gene>
    <name evidence="10" type="primary">rps4</name>
</gene>
<dbReference type="GO" id="GO:0003735">
    <property type="term" value="F:structural constituent of ribosome"/>
    <property type="evidence" value="ECO:0007669"/>
    <property type="project" value="InterPro"/>
</dbReference>
<dbReference type="PROSITE" id="PS00632">
    <property type="entry name" value="RIBOSOMAL_S4"/>
    <property type="match status" value="1"/>
</dbReference>
<evidence type="ECO:0000259" key="8">
    <source>
        <dbReference type="SMART" id="SM00363"/>
    </source>
</evidence>
<dbReference type="RefSeq" id="YP_009545192.1">
    <property type="nucleotide sequence ID" value="NC_040134.1"/>
</dbReference>
<comment type="similarity">
    <text evidence="1 7">Belongs to the universal ribosomal protein uS4 family.</text>
</comment>
<evidence type="ECO:0000256" key="6">
    <source>
        <dbReference type="PROSITE-ProRule" id="PRU00182"/>
    </source>
</evidence>
<accession>A0A3G2QZ06</accession>
<dbReference type="EMBL" id="MH795130">
    <property type="protein sequence ID" value="AYO28346.1"/>
    <property type="molecule type" value="Genomic_DNA"/>
</dbReference>
<dbReference type="SMART" id="SM00363">
    <property type="entry name" value="S4"/>
    <property type="match status" value="1"/>
</dbReference>
<sequence length="228" mass="26444">MARYTGPRIRIIRRLGLLPGLTRKNIKNRVTTPGQHGKPIFTKSKRSSLSDDYKERLLEKQKLRFNYGITEKQLVSYFKEAKRETGSTGNLLLQLLEARLDCVIYRLGFAPTIPSARQIVNHCHILVNGKLINIPSFICKEGDIITVKEKKQSKALVGNNLEIQQQKRKLIQRRMKRVNLTKSRFHSLLPTHLQINNEELTGKFLSPVKRKDVLVRINELKVVEYYSR</sequence>
<dbReference type="InterPro" id="IPR022801">
    <property type="entry name" value="Ribosomal_uS4"/>
</dbReference>
<dbReference type="PANTHER" id="PTHR11831:SF4">
    <property type="entry name" value="SMALL RIBOSOMAL SUBUNIT PROTEIN US4M"/>
    <property type="match status" value="1"/>
</dbReference>
<dbReference type="GO" id="GO:0042274">
    <property type="term" value="P:ribosomal small subunit biogenesis"/>
    <property type="evidence" value="ECO:0007669"/>
    <property type="project" value="TreeGrafter"/>
</dbReference>
<evidence type="ECO:0000256" key="2">
    <source>
        <dbReference type="ARBA" id="ARBA00022730"/>
    </source>
</evidence>
<dbReference type="FunFam" id="3.10.290.10:FF:000001">
    <property type="entry name" value="30S ribosomal protein S4"/>
    <property type="match status" value="1"/>
</dbReference>
<dbReference type="GO" id="GO:0006412">
    <property type="term" value="P:translation"/>
    <property type="evidence" value="ECO:0007669"/>
    <property type="project" value="InterPro"/>
</dbReference>
<dbReference type="Gene3D" id="3.10.290.10">
    <property type="entry name" value="RNA-binding S4 domain"/>
    <property type="match status" value="1"/>
</dbReference>
<evidence type="ECO:0000256" key="4">
    <source>
        <dbReference type="ARBA" id="ARBA00022980"/>
    </source>
</evidence>
<dbReference type="CDD" id="cd00165">
    <property type="entry name" value="S4"/>
    <property type="match status" value="1"/>
</dbReference>
<evidence type="ECO:0000256" key="5">
    <source>
        <dbReference type="ARBA" id="ARBA00023274"/>
    </source>
</evidence>
<feature type="domain" description="RNA-binding S4" evidence="8">
    <location>
        <begin position="98"/>
        <end position="162"/>
    </location>
</feature>
<reference evidence="10" key="1">
    <citation type="submission" date="2018-08" db="EMBL/GenBank/DDBJ databases">
        <title>Comparative Plastid Genomics of Synurophyceae: Evolutionary Evidence of Lateral Gene Transfer and Inverted Repeat Dynamics.</title>
        <authorList>
            <person name="Kim J.I."/>
            <person name="Shin H."/>
            <person name="Skaloud P."/>
            <person name="Jung J."/>
            <person name="Yoon H.S."/>
            <person name="Archibald J.M."/>
            <person name="Shin W."/>
        </authorList>
    </citation>
    <scope>NUCLEOTIDE SEQUENCE</scope>
    <source>
        <strain evidence="10">FBCC200023</strain>
    </source>
</reference>
<dbReference type="HAMAP" id="MF_01306_B">
    <property type="entry name" value="Ribosomal_uS4_B"/>
    <property type="match status" value="1"/>
</dbReference>
<dbReference type="Pfam" id="PF01479">
    <property type="entry name" value="S4"/>
    <property type="match status" value="1"/>
</dbReference>
<dbReference type="PROSITE" id="PS50889">
    <property type="entry name" value="S4"/>
    <property type="match status" value="1"/>
</dbReference>